<sequence>MLAITGGAAYVKIGSTTQPRSRLEALRTEAHRQGGAVTRAWLSPAHPAYKDTGAHALRNCRAIAPSTTARSEYFPDLDFTAARRETVKAFLGVHDTPQYSTTTPAAGLHQPIPGHV</sequence>
<organism evidence="1">
    <name type="scientific">Streptomyces sp. NBC_00093</name>
    <dbReference type="NCBI Taxonomy" id="2975649"/>
    <lineage>
        <taxon>Bacteria</taxon>
        <taxon>Bacillati</taxon>
        <taxon>Actinomycetota</taxon>
        <taxon>Actinomycetes</taxon>
        <taxon>Kitasatosporales</taxon>
        <taxon>Streptomycetaceae</taxon>
        <taxon>Streptomyces</taxon>
    </lineage>
</organism>
<accession>A0AAU1ZRJ4</accession>
<protein>
    <submittedName>
        <fullName evidence="1">Uncharacterized protein</fullName>
    </submittedName>
</protein>
<proteinExistence type="predicted"/>
<gene>
    <name evidence="1" type="ORF">OHA22_00325</name>
</gene>
<dbReference type="AlphaFoldDB" id="A0AAU1ZRJ4"/>
<evidence type="ECO:0000313" key="1">
    <source>
        <dbReference type="EMBL" id="WTT14065.1"/>
    </source>
</evidence>
<name>A0AAU1ZRJ4_9ACTN</name>
<dbReference type="EMBL" id="CP108222">
    <property type="protein sequence ID" value="WTT14065.1"/>
    <property type="molecule type" value="Genomic_DNA"/>
</dbReference>
<reference evidence="1" key="1">
    <citation type="submission" date="2022-10" db="EMBL/GenBank/DDBJ databases">
        <title>The complete genomes of actinobacterial strains from the NBC collection.</title>
        <authorList>
            <person name="Joergensen T.S."/>
            <person name="Alvarez Arevalo M."/>
            <person name="Sterndorff E.B."/>
            <person name="Faurdal D."/>
            <person name="Vuksanovic O."/>
            <person name="Mourched A.-S."/>
            <person name="Charusanti P."/>
            <person name="Shaw S."/>
            <person name="Blin K."/>
            <person name="Weber T."/>
        </authorList>
    </citation>
    <scope>NUCLEOTIDE SEQUENCE</scope>
    <source>
        <strain evidence="1">NBC_00093</strain>
    </source>
</reference>